<keyword evidence="1" id="KW-1133">Transmembrane helix</keyword>
<proteinExistence type="predicted"/>
<dbReference type="AlphaFoldDB" id="A0A176RWY4"/>
<gene>
    <name evidence="2" type="ORF">THIOM_004050</name>
</gene>
<dbReference type="Proteomes" id="UP000076962">
    <property type="component" value="Unassembled WGS sequence"/>
</dbReference>
<reference evidence="2 3" key="1">
    <citation type="submission" date="2016-05" db="EMBL/GenBank/DDBJ databases">
        <title>Single-cell genome of chain-forming Candidatus Thiomargarita nelsonii and comparison to other large sulfur-oxidizing bacteria.</title>
        <authorList>
            <person name="Winkel M."/>
            <person name="Salman V."/>
            <person name="Woyke T."/>
            <person name="Schulz-Vogt H."/>
            <person name="Richter M."/>
            <person name="Flood B."/>
            <person name="Bailey J."/>
            <person name="Amann R."/>
            <person name="Mussmann M."/>
        </authorList>
    </citation>
    <scope>NUCLEOTIDE SEQUENCE [LARGE SCALE GENOMIC DNA]</scope>
    <source>
        <strain evidence="2 3">THI036</strain>
    </source>
</reference>
<feature type="transmembrane region" description="Helical" evidence="1">
    <location>
        <begin position="6"/>
        <end position="26"/>
    </location>
</feature>
<evidence type="ECO:0000313" key="2">
    <source>
        <dbReference type="EMBL" id="OAD20270.1"/>
    </source>
</evidence>
<name>A0A176RWY4_9GAMM</name>
<protein>
    <submittedName>
        <fullName evidence="2">Uncharacterized protein</fullName>
    </submittedName>
</protein>
<keyword evidence="1" id="KW-0472">Membrane</keyword>
<feature type="non-terminal residue" evidence="2">
    <location>
        <position position="1"/>
    </location>
</feature>
<dbReference type="EMBL" id="LUTY01002498">
    <property type="protein sequence ID" value="OAD20270.1"/>
    <property type="molecule type" value="Genomic_DNA"/>
</dbReference>
<evidence type="ECO:0000256" key="1">
    <source>
        <dbReference type="SAM" id="Phobius"/>
    </source>
</evidence>
<comment type="caution">
    <text evidence="2">The sequence shown here is derived from an EMBL/GenBank/DDBJ whole genome shotgun (WGS) entry which is preliminary data.</text>
</comment>
<evidence type="ECO:0000313" key="3">
    <source>
        <dbReference type="Proteomes" id="UP000076962"/>
    </source>
</evidence>
<keyword evidence="3" id="KW-1185">Reference proteome</keyword>
<organism evidence="2 3">
    <name type="scientific">Candidatus Thiomargarita nelsonii</name>
    <dbReference type="NCBI Taxonomy" id="1003181"/>
    <lineage>
        <taxon>Bacteria</taxon>
        <taxon>Pseudomonadati</taxon>
        <taxon>Pseudomonadota</taxon>
        <taxon>Gammaproteobacteria</taxon>
        <taxon>Thiotrichales</taxon>
        <taxon>Thiotrichaceae</taxon>
        <taxon>Thiomargarita</taxon>
    </lineage>
</organism>
<keyword evidence="1" id="KW-0812">Transmembrane</keyword>
<accession>A0A176RWY4</accession>
<sequence>YVISSITKLVFIAIEAPLIWFAWVYLLDAVVQKVIEGVLVFEFPDNWRVSKYSTQKY</sequence>